<accession>A0A443JN87</accession>
<dbReference type="EMBL" id="RBZY01000007">
    <property type="protein sequence ID" value="RWR21997.1"/>
    <property type="molecule type" value="Genomic_DNA"/>
</dbReference>
<gene>
    <name evidence="1" type="ORF">D8Y23_03135</name>
</gene>
<evidence type="ECO:0000313" key="1">
    <source>
        <dbReference type="EMBL" id="RWR21997.1"/>
    </source>
</evidence>
<sequence>MTTATLLVTDVENLGDIIAHLRAAAADVGCGLTVRSLAGDEVDEARAAESARRDRERKRLPIPVRVDLHTLAEGATVDAEAVLRGARARGLRGGATVDEVRRTTKR</sequence>
<dbReference type="AlphaFoldDB" id="A0A443JN87"/>
<organism evidence="1 2">
    <name type="scientific">Microbacterium enclense</name>
    <dbReference type="NCBI Taxonomy" id="993073"/>
    <lineage>
        <taxon>Bacteria</taxon>
        <taxon>Bacillati</taxon>
        <taxon>Actinomycetota</taxon>
        <taxon>Actinomycetes</taxon>
        <taxon>Micrococcales</taxon>
        <taxon>Microbacteriaceae</taxon>
        <taxon>Microbacterium</taxon>
    </lineage>
</organism>
<dbReference type="Proteomes" id="UP000285970">
    <property type="component" value="Unassembled WGS sequence"/>
</dbReference>
<name>A0A443JN87_9MICO</name>
<proteinExistence type="predicted"/>
<reference evidence="1 2" key="1">
    <citation type="journal article" date="2018" name="Front. Microbiol.">
        <title>Novel Insights Into Bacterial Dimethylsulfoniopropionate Catabolism in the East China Sea.</title>
        <authorList>
            <person name="Liu J."/>
            <person name="Liu J."/>
            <person name="Zhang S.H."/>
            <person name="Liang J."/>
            <person name="Lin H."/>
            <person name="Song D."/>
            <person name="Yang G.P."/>
            <person name="Todd J.D."/>
            <person name="Zhang X.H."/>
        </authorList>
    </citation>
    <scope>NUCLEOTIDE SEQUENCE [LARGE SCALE GENOMIC DNA]</scope>
    <source>
        <strain evidence="1 2">ZYFD042</strain>
    </source>
</reference>
<protein>
    <submittedName>
        <fullName evidence="1">Uncharacterized protein</fullName>
    </submittedName>
</protein>
<evidence type="ECO:0000313" key="2">
    <source>
        <dbReference type="Proteomes" id="UP000285970"/>
    </source>
</evidence>
<comment type="caution">
    <text evidence="1">The sequence shown here is derived from an EMBL/GenBank/DDBJ whole genome shotgun (WGS) entry which is preliminary data.</text>
</comment>
<dbReference type="OrthoDB" id="5075263at2"/>
<dbReference type="RefSeq" id="WP_128216718.1">
    <property type="nucleotide sequence ID" value="NZ_RBZY01000007.1"/>
</dbReference>